<dbReference type="RefSeq" id="WP_142704847.1">
    <property type="nucleotide sequence ID" value="NZ_VIRS01000007.1"/>
</dbReference>
<dbReference type="OrthoDB" id="9997011at2"/>
<organism evidence="1 2">
    <name type="scientific">Cryptosporangium phraense</name>
    <dbReference type="NCBI Taxonomy" id="2593070"/>
    <lineage>
        <taxon>Bacteria</taxon>
        <taxon>Bacillati</taxon>
        <taxon>Actinomycetota</taxon>
        <taxon>Actinomycetes</taxon>
        <taxon>Cryptosporangiales</taxon>
        <taxon>Cryptosporangiaceae</taxon>
        <taxon>Cryptosporangium</taxon>
    </lineage>
</organism>
<name>A0A545AU52_9ACTN</name>
<dbReference type="Proteomes" id="UP000317982">
    <property type="component" value="Unassembled WGS sequence"/>
</dbReference>
<dbReference type="AlphaFoldDB" id="A0A545AU52"/>
<proteinExistence type="predicted"/>
<accession>A0A545AU52</accession>
<gene>
    <name evidence="1" type="ORF">FL583_13035</name>
</gene>
<dbReference type="EMBL" id="VIRS01000007">
    <property type="protein sequence ID" value="TQS44866.1"/>
    <property type="molecule type" value="Genomic_DNA"/>
</dbReference>
<evidence type="ECO:0000313" key="1">
    <source>
        <dbReference type="EMBL" id="TQS44866.1"/>
    </source>
</evidence>
<dbReference type="InParanoid" id="A0A545AU52"/>
<keyword evidence="2" id="KW-1185">Reference proteome</keyword>
<evidence type="ECO:0000313" key="2">
    <source>
        <dbReference type="Proteomes" id="UP000317982"/>
    </source>
</evidence>
<reference evidence="1 2" key="1">
    <citation type="submission" date="2019-07" db="EMBL/GenBank/DDBJ databases">
        <title>Cryptosporangium phraense sp. nov., isolated from plant litter.</title>
        <authorList>
            <person name="Suriyachadkun C."/>
        </authorList>
    </citation>
    <scope>NUCLEOTIDE SEQUENCE [LARGE SCALE GENOMIC DNA]</scope>
    <source>
        <strain evidence="1 2">A-T 5661</strain>
    </source>
</reference>
<protein>
    <submittedName>
        <fullName evidence="1">Uncharacterized protein</fullName>
    </submittedName>
</protein>
<sequence>MHNDPTGEPVDIEVDPDNQADVAEEFAEDVGIDPTPAEVEEYVAALPTDAAAPSEAAQPPS</sequence>
<comment type="caution">
    <text evidence="1">The sequence shown here is derived from an EMBL/GenBank/DDBJ whole genome shotgun (WGS) entry which is preliminary data.</text>
</comment>